<evidence type="ECO:0000313" key="2">
    <source>
        <dbReference type="Proteomes" id="UP001155280"/>
    </source>
</evidence>
<proteinExistence type="predicted"/>
<evidence type="ECO:0000313" key="1">
    <source>
        <dbReference type="EMBL" id="MCP9198673.1"/>
    </source>
</evidence>
<gene>
    <name evidence="1" type="ORF">MKO06_02055</name>
</gene>
<organism evidence="1 2">
    <name type="scientific">Christiangramia oceanisediminis</name>
    <dbReference type="NCBI Taxonomy" id="2920386"/>
    <lineage>
        <taxon>Bacteria</taxon>
        <taxon>Pseudomonadati</taxon>
        <taxon>Bacteroidota</taxon>
        <taxon>Flavobacteriia</taxon>
        <taxon>Flavobacteriales</taxon>
        <taxon>Flavobacteriaceae</taxon>
        <taxon>Christiangramia</taxon>
    </lineage>
</organism>
<dbReference type="Proteomes" id="UP001155280">
    <property type="component" value="Unassembled WGS sequence"/>
</dbReference>
<keyword evidence="2" id="KW-1185">Reference proteome</keyword>
<dbReference type="Pfam" id="PF14026">
    <property type="entry name" value="SCO4226-like"/>
    <property type="match status" value="1"/>
</dbReference>
<dbReference type="AlphaFoldDB" id="A0A9X2KVP9"/>
<reference evidence="1" key="1">
    <citation type="submission" date="2022-07" db="EMBL/GenBank/DDBJ databases">
        <title>Gramela sediminis sp. nov., isolated from deep-sea sediment of the Indian Ocean.</title>
        <authorList>
            <person name="Shi H."/>
        </authorList>
    </citation>
    <scope>NUCLEOTIDE SEQUENCE</scope>
    <source>
        <strain evidence="1">GC03-9</strain>
    </source>
</reference>
<name>A0A9X2KVP9_9FLAO</name>
<protein>
    <submittedName>
        <fullName evidence="1">DUF4242 domain-containing protein</fullName>
    </submittedName>
</protein>
<accession>A0A9X2KVP9</accession>
<dbReference type="EMBL" id="JANCNS010000001">
    <property type="protein sequence ID" value="MCP9198673.1"/>
    <property type="molecule type" value="Genomic_DNA"/>
</dbReference>
<dbReference type="RefSeq" id="WP_241550678.1">
    <property type="nucleotide sequence ID" value="NZ_JANCNS010000001.1"/>
</dbReference>
<dbReference type="InterPro" id="IPR025336">
    <property type="entry name" value="SCO4226-like"/>
</dbReference>
<comment type="caution">
    <text evidence="1">The sequence shown here is derived from an EMBL/GenBank/DDBJ whole genome shotgun (WGS) entry which is preliminary data.</text>
</comment>
<sequence length="92" mass="10349">MKTFVIEREIPQIGKSTHEDLQGISRKSCDVLDGMNSEEIKWIHSYVAENKVYCIYKATNPELLKEHAKKGGFPINSISVVSEIISPETAKV</sequence>